<accession>A0A8H8A0S2</accession>
<protein>
    <submittedName>
        <fullName evidence="3">Uncharacterized protein</fullName>
    </submittedName>
</protein>
<reference evidence="3 4" key="1">
    <citation type="journal article" name="Sci. Rep.">
        <title>Genome-scale phylogenetic analyses confirm Olpidium as the closest living zoosporic fungus to the non-flagellated, terrestrial fungi.</title>
        <authorList>
            <person name="Chang Y."/>
            <person name="Rochon D."/>
            <person name="Sekimoto S."/>
            <person name="Wang Y."/>
            <person name="Chovatia M."/>
            <person name="Sandor L."/>
            <person name="Salamov A."/>
            <person name="Grigoriev I.V."/>
            <person name="Stajich J.E."/>
            <person name="Spatafora J.W."/>
        </authorList>
    </citation>
    <scope>NUCLEOTIDE SEQUENCE [LARGE SCALE GENOMIC DNA]</scope>
    <source>
        <strain evidence="3">S191</strain>
    </source>
</reference>
<dbReference type="OrthoDB" id="264785at2759"/>
<gene>
    <name evidence="3" type="ORF">BJ554DRAFT_3379</name>
</gene>
<evidence type="ECO:0000256" key="2">
    <source>
        <dbReference type="SAM" id="Coils"/>
    </source>
</evidence>
<sequence length="114" mass="13350">MVQKVQTLQKRLIAKTEEVVEKELMIQAREKMYQNMKAVLARCPGPEVAEQVAVYQQNLKDKTAQIKALASELNMHQAQAGEFRYEIDRLGHELVEVKKRYYEQKKKEQQARCV</sequence>
<dbReference type="Proteomes" id="UP000673691">
    <property type="component" value="Unassembled WGS sequence"/>
</dbReference>
<dbReference type="AlphaFoldDB" id="A0A8H8A0S2"/>
<dbReference type="PANTHER" id="PTHR32083">
    <property type="entry name" value="CILIA AND FLAGELLA-ASSOCIATED PROTEIN 58-RELATED"/>
    <property type="match status" value="1"/>
</dbReference>
<keyword evidence="1 2" id="KW-0175">Coiled coil</keyword>
<evidence type="ECO:0000256" key="1">
    <source>
        <dbReference type="ARBA" id="ARBA00023054"/>
    </source>
</evidence>
<dbReference type="EMBL" id="JAEFCI010001555">
    <property type="protein sequence ID" value="KAG5462825.1"/>
    <property type="molecule type" value="Genomic_DNA"/>
</dbReference>
<dbReference type="PANTHER" id="PTHR32083:SF0">
    <property type="entry name" value="CILIA AND FLAGELLA-ASSOCIATED PROTEIN 58"/>
    <property type="match status" value="1"/>
</dbReference>
<feature type="non-terminal residue" evidence="3">
    <location>
        <position position="114"/>
    </location>
</feature>
<evidence type="ECO:0000313" key="4">
    <source>
        <dbReference type="Proteomes" id="UP000673691"/>
    </source>
</evidence>
<evidence type="ECO:0000313" key="3">
    <source>
        <dbReference type="EMBL" id="KAG5462825.1"/>
    </source>
</evidence>
<organism evidence="3 4">
    <name type="scientific">Olpidium bornovanus</name>
    <dbReference type="NCBI Taxonomy" id="278681"/>
    <lineage>
        <taxon>Eukaryota</taxon>
        <taxon>Fungi</taxon>
        <taxon>Fungi incertae sedis</taxon>
        <taxon>Olpidiomycota</taxon>
        <taxon>Olpidiomycotina</taxon>
        <taxon>Olpidiomycetes</taxon>
        <taxon>Olpidiales</taxon>
        <taxon>Olpidiaceae</taxon>
        <taxon>Olpidium</taxon>
    </lineage>
</organism>
<proteinExistence type="predicted"/>
<keyword evidence="4" id="KW-1185">Reference proteome</keyword>
<feature type="coiled-coil region" evidence="2">
    <location>
        <begin position="52"/>
        <end position="79"/>
    </location>
</feature>
<name>A0A8H8A0S2_9FUNG</name>
<comment type="caution">
    <text evidence="3">The sequence shown here is derived from an EMBL/GenBank/DDBJ whole genome shotgun (WGS) entry which is preliminary data.</text>
</comment>
<dbReference type="GO" id="GO:0005856">
    <property type="term" value="C:cytoskeleton"/>
    <property type="evidence" value="ECO:0007669"/>
    <property type="project" value="TreeGrafter"/>
</dbReference>